<organism evidence="5 6">
    <name type="scientific">Actinoplanes octamycinicus</name>
    <dbReference type="NCBI Taxonomy" id="135948"/>
    <lineage>
        <taxon>Bacteria</taxon>
        <taxon>Bacillati</taxon>
        <taxon>Actinomycetota</taxon>
        <taxon>Actinomycetes</taxon>
        <taxon>Micromonosporales</taxon>
        <taxon>Micromonosporaceae</taxon>
        <taxon>Actinoplanes</taxon>
    </lineage>
</organism>
<protein>
    <recommendedName>
        <fullName evidence="7">Caspase domain-containing protein</fullName>
    </recommendedName>
</protein>
<dbReference type="InterPro" id="IPR005182">
    <property type="entry name" value="YdbS-like_PH"/>
</dbReference>
<dbReference type="SUPFAM" id="SSF52129">
    <property type="entry name" value="Caspase-like"/>
    <property type="match status" value="1"/>
</dbReference>
<evidence type="ECO:0000256" key="1">
    <source>
        <dbReference type="SAM" id="MobiDB-lite"/>
    </source>
</evidence>
<feature type="transmembrane region" description="Helical" evidence="2">
    <location>
        <begin position="437"/>
        <end position="458"/>
    </location>
</feature>
<dbReference type="Proteomes" id="UP000546162">
    <property type="component" value="Unassembled WGS sequence"/>
</dbReference>
<reference evidence="5 6" key="1">
    <citation type="submission" date="2020-08" db="EMBL/GenBank/DDBJ databases">
        <title>Sequencing the genomes of 1000 actinobacteria strains.</title>
        <authorList>
            <person name="Klenk H.-P."/>
        </authorList>
    </citation>
    <scope>NUCLEOTIDE SEQUENCE [LARGE SCALE GENOMIC DNA]</scope>
    <source>
        <strain evidence="5 6">DSM 45809</strain>
    </source>
</reference>
<gene>
    <name evidence="5" type="ORF">BJY16_004016</name>
</gene>
<dbReference type="InterPro" id="IPR052039">
    <property type="entry name" value="Caspase-related_regulators"/>
</dbReference>
<keyword evidence="6" id="KW-1185">Reference proteome</keyword>
<proteinExistence type="predicted"/>
<evidence type="ECO:0000313" key="6">
    <source>
        <dbReference type="Proteomes" id="UP000546162"/>
    </source>
</evidence>
<keyword evidence="2" id="KW-0812">Transmembrane</keyword>
<comment type="caution">
    <text evidence="5">The sequence shown here is derived from an EMBL/GenBank/DDBJ whole genome shotgun (WGS) entry which is preliminary data.</text>
</comment>
<keyword evidence="2" id="KW-1133">Transmembrane helix</keyword>
<feature type="domain" description="YdbS-like PH" evidence="4">
    <location>
        <begin position="512"/>
        <end position="568"/>
    </location>
</feature>
<accession>A0A7W7GYP1</accession>
<dbReference type="GO" id="GO:0006508">
    <property type="term" value="P:proteolysis"/>
    <property type="evidence" value="ECO:0007669"/>
    <property type="project" value="InterPro"/>
</dbReference>
<dbReference type="PANTHER" id="PTHR22576">
    <property type="entry name" value="MUCOSA ASSOCIATED LYMPHOID TISSUE LYMPHOMA TRANSLOCATION PROTEIN 1/PARACASPASE"/>
    <property type="match status" value="1"/>
</dbReference>
<dbReference type="GO" id="GO:0004197">
    <property type="term" value="F:cysteine-type endopeptidase activity"/>
    <property type="evidence" value="ECO:0007669"/>
    <property type="project" value="InterPro"/>
</dbReference>
<evidence type="ECO:0008006" key="7">
    <source>
        <dbReference type="Google" id="ProtNLM"/>
    </source>
</evidence>
<dbReference type="Pfam" id="PF00656">
    <property type="entry name" value="Peptidase_C14"/>
    <property type="match status" value="1"/>
</dbReference>
<feature type="compositionally biased region" description="Basic and acidic residues" evidence="1">
    <location>
        <begin position="369"/>
        <end position="381"/>
    </location>
</feature>
<dbReference type="InterPro" id="IPR011600">
    <property type="entry name" value="Pept_C14_caspase"/>
</dbReference>
<feature type="transmembrane region" description="Helical" evidence="2">
    <location>
        <begin position="485"/>
        <end position="504"/>
    </location>
</feature>
<dbReference type="Gene3D" id="3.40.50.1460">
    <property type="match status" value="1"/>
</dbReference>
<feature type="domain" description="Peptidase C14 caspase" evidence="3">
    <location>
        <begin position="15"/>
        <end position="245"/>
    </location>
</feature>
<feature type="region of interest" description="Disordered" evidence="1">
    <location>
        <begin position="326"/>
        <end position="381"/>
    </location>
</feature>
<evidence type="ECO:0000313" key="5">
    <source>
        <dbReference type="EMBL" id="MBB4740557.1"/>
    </source>
</evidence>
<evidence type="ECO:0000256" key="2">
    <source>
        <dbReference type="SAM" id="Phobius"/>
    </source>
</evidence>
<evidence type="ECO:0000259" key="4">
    <source>
        <dbReference type="Pfam" id="PF03703"/>
    </source>
</evidence>
<evidence type="ECO:0000259" key="3">
    <source>
        <dbReference type="Pfam" id="PF00656"/>
    </source>
</evidence>
<dbReference type="NCBIfam" id="NF047832">
    <property type="entry name" value="caspase_w_EACC1"/>
    <property type="match status" value="1"/>
</dbReference>
<dbReference type="RefSeq" id="WP_185041140.1">
    <property type="nucleotide sequence ID" value="NZ_BAABFG010000005.1"/>
</dbReference>
<sequence length="608" mass="66601">MDGARVPSPPLPPLRRRALVIANGVYDSDELIDLVAPAHDLERMVAMLGDPDICGFAVSTLRDATSAEVSRALDEVFSAGDQDDFLLIYFSGHGVKDGNGRLYFATRDTDLDLLPSSSVSAKYLRTLSDDAECNRQVVILDCCNSGAYDKGPAGGVLIDTDPDMLAALPTGRFILTASRRAESARQRRIESDAIDGSVFTSALVEGIVTGRADTASTGLISVEDAYRYAYRTVRHQPGRQHPQLAIKAAEGTALLLARNPVGVEPGSQRVSRIVALLADEDPEIQRSALTMLGRLVTDEHPGIAAAARRALRAQVDGVDRELAALAGTLLPKPRPKPSGATGAPEPGPEPGPAFDDDFLFDDPPPPPWQRRDPGGDGRDEAPEIDFEEFADLRNAADPQGVFGPRRVLPLEDEPTTLVARYLFPTERYRGEWRRHKIYLFRAIALTGVAAAGALLAHVKKAETEALLARPLPDWVPFDIPPAVHGVPRATVLMWLLIAIAVLGLRQQLNWPFARVVLTNKRIMLVRGLLRRRVTAVPLLRATDLRFRQSALGQLGNWGTMTIYQGMFPARRFRYVPTPNEIYLRIMEETYEPQAVEARLGRDLDDDDA</sequence>
<dbReference type="PANTHER" id="PTHR22576:SF37">
    <property type="entry name" value="MUCOSA-ASSOCIATED LYMPHOID TISSUE LYMPHOMA TRANSLOCATION PROTEIN 1"/>
    <property type="match status" value="1"/>
</dbReference>
<keyword evidence="2" id="KW-0472">Membrane</keyword>
<name>A0A7W7GYP1_9ACTN</name>
<dbReference type="EMBL" id="JACHNB010000001">
    <property type="protein sequence ID" value="MBB4740557.1"/>
    <property type="molecule type" value="Genomic_DNA"/>
</dbReference>
<dbReference type="AlphaFoldDB" id="A0A7W7GYP1"/>
<dbReference type="Pfam" id="PF03703">
    <property type="entry name" value="bPH_2"/>
    <property type="match status" value="1"/>
</dbReference>
<dbReference type="InterPro" id="IPR029030">
    <property type="entry name" value="Caspase-like_dom_sf"/>
</dbReference>